<dbReference type="SUPFAM" id="SSF160719">
    <property type="entry name" value="gpW/gp25-like"/>
    <property type="match status" value="1"/>
</dbReference>
<name>A0A6J5N592_9CAUD</name>
<accession>A0A6J5N592</accession>
<evidence type="ECO:0000313" key="1">
    <source>
        <dbReference type="EMBL" id="CAB4154239.1"/>
    </source>
</evidence>
<organism evidence="1">
    <name type="scientific">uncultured Caudovirales phage</name>
    <dbReference type="NCBI Taxonomy" id="2100421"/>
    <lineage>
        <taxon>Viruses</taxon>
        <taxon>Duplodnaviria</taxon>
        <taxon>Heunggongvirae</taxon>
        <taxon>Uroviricota</taxon>
        <taxon>Caudoviricetes</taxon>
        <taxon>Peduoviridae</taxon>
        <taxon>Maltschvirus</taxon>
        <taxon>Maltschvirus maltsch</taxon>
    </lineage>
</organism>
<sequence>MKSIKVPFNFNGGRVGTTSLPTVAAEQKIINVLATNKYERVMNPRYGANIRELLYEAIDELSIADFVVDAKHQASDNISRVTILDIKLSPMDTVASYGNPETTLGITVFYRIPLGAPQVVSFSIAGLGITTEDSPI</sequence>
<gene>
    <name evidence="1" type="ORF">UFOVP629_16</name>
</gene>
<reference evidence="1" key="1">
    <citation type="submission" date="2020-04" db="EMBL/GenBank/DDBJ databases">
        <authorList>
            <person name="Chiriac C."/>
            <person name="Salcher M."/>
            <person name="Ghai R."/>
            <person name="Kavagutti S V."/>
        </authorList>
    </citation>
    <scope>NUCLEOTIDE SEQUENCE</scope>
</reference>
<proteinExistence type="predicted"/>
<protein>
    <recommendedName>
        <fullName evidence="2">Baseplate wedge subunit</fullName>
    </recommendedName>
</protein>
<dbReference type="EMBL" id="LR796612">
    <property type="protein sequence ID" value="CAB4154239.1"/>
    <property type="molecule type" value="Genomic_DNA"/>
</dbReference>
<dbReference type="Gene3D" id="3.10.450.40">
    <property type="match status" value="1"/>
</dbReference>
<evidence type="ECO:0008006" key="2">
    <source>
        <dbReference type="Google" id="ProtNLM"/>
    </source>
</evidence>